<keyword evidence="2" id="KW-1185">Reference proteome</keyword>
<proteinExistence type="predicted"/>
<gene>
    <name evidence="1" type="ORF">QAD02_000753</name>
</gene>
<protein>
    <submittedName>
        <fullName evidence="1">Uncharacterized protein</fullName>
    </submittedName>
</protein>
<evidence type="ECO:0000313" key="1">
    <source>
        <dbReference type="EMBL" id="KAJ8669494.1"/>
    </source>
</evidence>
<dbReference type="EMBL" id="CM056743">
    <property type="protein sequence ID" value="KAJ8669494.1"/>
    <property type="molecule type" value="Genomic_DNA"/>
</dbReference>
<comment type="caution">
    <text evidence="1">The sequence shown here is derived from an EMBL/GenBank/DDBJ whole genome shotgun (WGS) entry which is preliminary data.</text>
</comment>
<evidence type="ECO:0000313" key="2">
    <source>
        <dbReference type="Proteomes" id="UP001239111"/>
    </source>
</evidence>
<organism evidence="1 2">
    <name type="scientific">Eretmocerus hayati</name>
    <dbReference type="NCBI Taxonomy" id="131215"/>
    <lineage>
        <taxon>Eukaryota</taxon>
        <taxon>Metazoa</taxon>
        <taxon>Ecdysozoa</taxon>
        <taxon>Arthropoda</taxon>
        <taxon>Hexapoda</taxon>
        <taxon>Insecta</taxon>
        <taxon>Pterygota</taxon>
        <taxon>Neoptera</taxon>
        <taxon>Endopterygota</taxon>
        <taxon>Hymenoptera</taxon>
        <taxon>Apocrita</taxon>
        <taxon>Proctotrupomorpha</taxon>
        <taxon>Chalcidoidea</taxon>
        <taxon>Aphelinidae</taxon>
        <taxon>Aphelininae</taxon>
        <taxon>Eretmocerus</taxon>
    </lineage>
</organism>
<reference evidence="1" key="1">
    <citation type="submission" date="2023-04" db="EMBL/GenBank/DDBJ databases">
        <title>A chromosome-level genome assembly of the parasitoid wasp Eretmocerus hayati.</title>
        <authorList>
            <person name="Zhong Y."/>
            <person name="Liu S."/>
            <person name="Liu Y."/>
        </authorList>
    </citation>
    <scope>NUCLEOTIDE SEQUENCE</scope>
    <source>
        <strain evidence="1">ZJU_SS_LIU_2023</strain>
    </source>
</reference>
<sequence>MQHWISLVIGVYQLLEKRVTIFKLKKSKILLDMFGRDIGKLYGDRMYVPNIHQTTKHLADYVERWGPLWANSGFPFESFIGFLARFLHGTNDIAQELFENIRIYQGFLALENEIIGPKLVEDLESSFVELGLPVELPNELDQKEK</sequence>
<dbReference type="Proteomes" id="UP001239111">
    <property type="component" value="Chromosome 3"/>
</dbReference>
<accession>A0ACC2NEJ0</accession>
<name>A0ACC2NEJ0_9HYME</name>